<feature type="transmembrane region" description="Helical" evidence="4">
    <location>
        <begin position="177"/>
        <end position="199"/>
    </location>
</feature>
<dbReference type="InParanoid" id="A0A6P8H3P0"/>
<keyword evidence="4" id="KW-0472">Membrane</keyword>
<feature type="compositionally biased region" description="Low complexity" evidence="3">
    <location>
        <begin position="9"/>
        <end position="19"/>
    </location>
</feature>
<feature type="compositionally biased region" description="Polar residues" evidence="3">
    <location>
        <begin position="102"/>
        <end position="116"/>
    </location>
</feature>
<dbReference type="RefSeq" id="XP_031550989.1">
    <property type="nucleotide sequence ID" value="XM_031695129.1"/>
</dbReference>
<reference evidence="7" key="1">
    <citation type="submission" date="2025-08" db="UniProtKB">
        <authorList>
            <consortium name="RefSeq"/>
        </authorList>
    </citation>
    <scope>IDENTIFICATION</scope>
    <source>
        <tissue evidence="7">Tentacle</tissue>
    </source>
</reference>
<feature type="region of interest" description="Disordered" evidence="3">
    <location>
        <begin position="92"/>
        <end position="137"/>
    </location>
</feature>
<dbReference type="InterPro" id="IPR032628">
    <property type="entry name" value="AC_N"/>
</dbReference>
<name>A0A6P8H3P0_ACTTE</name>
<evidence type="ECO:0000313" key="6">
    <source>
        <dbReference type="Proteomes" id="UP000515163"/>
    </source>
</evidence>
<feature type="transmembrane region" description="Helical" evidence="4">
    <location>
        <begin position="280"/>
        <end position="295"/>
    </location>
</feature>
<evidence type="ECO:0000256" key="1">
    <source>
        <dbReference type="ARBA" id="ARBA00022741"/>
    </source>
</evidence>
<dbReference type="Pfam" id="PF16214">
    <property type="entry name" value="AC_N"/>
    <property type="match status" value="1"/>
</dbReference>
<dbReference type="OrthoDB" id="10071600at2759"/>
<feature type="non-terminal residue" evidence="7">
    <location>
        <position position="330"/>
    </location>
</feature>
<feature type="compositionally biased region" description="Basic and acidic residues" evidence="3">
    <location>
        <begin position="118"/>
        <end position="129"/>
    </location>
</feature>
<evidence type="ECO:0000256" key="2">
    <source>
        <dbReference type="ARBA" id="ARBA00023239"/>
    </source>
</evidence>
<gene>
    <name evidence="7" type="primary">LOC116288357</name>
</gene>
<proteinExistence type="predicted"/>
<feature type="domain" description="Adenylate cyclase N-terminal" evidence="5">
    <location>
        <begin position="14"/>
        <end position="323"/>
    </location>
</feature>
<dbReference type="Proteomes" id="UP000515163">
    <property type="component" value="Unplaced"/>
</dbReference>
<evidence type="ECO:0000256" key="4">
    <source>
        <dbReference type="SAM" id="Phobius"/>
    </source>
</evidence>
<feature type="region of interest" description="Disordered" evidence="3">
    <location>
        <begin position="1"/>
        <end position="73"/>
    </location>
</feature>
<keyword evidence="6" id="KW-1185">Reference proteome</keyword>
<evidence type="ECO:0000259" key="5">
    <source>
        <dbReference type="Pfam" id="PF16214"/>
    </source>
</evidence>
<dbReference type="GO" id="GO:0004016">
    <property type="term" value="F:adenylate cyclase activity"/>
    <property type="evidence" value="ECO:0007669"/>
    <property type="project" value="TreeGrafter"/>
</dbReference>
<feature type="transmembrane region" description="Helical" evidence="4">
    <location>
        <begin position="205"/>
        <end position="225"/>
    </location>
</feature>
<keyword evidence="1" id="KW-0547">Nucleotide-binding</keyword>
<accession>A0A6P8H3P0</accession>
<dbReference type="PANTHER" id="PTHR45627:SF16">
    <property type="entry name" value="ADENYLATE CYCLASE"/>
    <property type="match status" value="1"/>
</dbReference>
<dbReference type="GO" id="GO:0007189">
    <property type="term" value="P:adenylate cyclase-activating G protein-coupled receptor signaling pathway"/>
    <property type="evidence" value="ECO:0007669"/>
    <property type="project" value="TreeGrafter"/>
</dbReference>
<protein>
    <submittedName>
        <fullName evidence="7">Adenylate cyclase type 5-like</fullName>
    </submittedName>
</protein>
<dbReference type="KEGG" id="aten:116288357"/>
<keyword evidence="4" id="KW-1133">Transmembrane helix</keyword>
<keyword evidence="2" id="KW-0456">Lyase</keyword>
<dbReference type="AlphaFoldDB" id="A0A6P8H3P0"/>
<feature type="transmembrane region" description="Helical" evidence="4">
    <location>
        <begin position="302"/>
        <end position="320"/>
    </location>
</feature>
<feature type="transmembrane region" description="Helical" evidence="4">
    <location>
        <begin position="245"/>
        <end position="268"/>
    </location>
</feature>
<dbReference type="GeneID" id="116288357"/>
<dbReference type="PANTHER" id="PTHR45627">
    <property type="entry name" value="ADENYLATE CYCLASE TYPE 1"/>
    <property type="match status" value="1"/>
</dbReference>
<evidence type="ECO:0000256" key="3">
    <source>
        <dbReference type="SAM" id="MobiDB-lite"/>
    </source>
</evidence>
<evidence type="ECO:0000313" key="7">
    <source>
        <dbReference type="RefSeq" id="XP_031550989.1"/>
    </source>
</evidence>
<dbReference type="GO" id="GO:0005886">
    <property type="term" value="C:plasma membrane"/>
    <property type="evidence" value="ECO:0007669"/>
    <property type="project" value="TreeGrafter"/>
</dbReference>
<organism evidence="6 7">
    <name type="scientific">Actinia tenebrosa</name>
    <name type="common">Australian red waratah sea anemone</name>
    <dbReference type="NCBI Taxonomy" id="6105"/>
    <lineage>
        <taxon>Eukaryota</taxon>
        <taxon>Metazoa</taxon>
        <taxon>Cnidaria</taxon>
        <taxon>Anthozoa</taxon>
        <taxon>Hexacorallia</taxon>
        <taxon>Actiniaria</taxon>
        <taxon>Actiniidae</taxon>
        <taxon>Actinia</taxon>
    </lineage>
</organism>
<sequence length="330" mass="36661">MTTHAVGNTTTRKTSTPSKRAWEEEEAQTTFSRPNSSQSNLNKNLKEQNNAIATKRKESSGVKSMDSGVHGGEVRLKSVELGVEDSNIQSVNMAKGDRSTAAADNTNGELTVSVKNGSKLDKDTEKANNNEDEGEDADDSFVGHWKLFTRVLKSKRFESEKLESLYQRYIFRLNQKFASWLVFILIVLCIALVVFQFSLENEGDNIEGFIMIAFLVVYLVLAVIVNRSGSSDKQMSDSSQKQLRWVSYALLTLSCGIVLVSVLCPVGSNDSRKYNSPTDGVWVTIFFIYMTYTMLPVRMRIAVFGGCLLLTIHLVASAAQNSDNPNLPRL</sequence>
<keyword evidence="4" id="KW-0812">Transmembrane</keyword>
<dbReference type="GO" id="GO:0000166">
    <property type="term" value="F:nucleotide binding"/>
    <property type="evidence" value="ECO:0007669"/>
    <property type="project" value="UniProtKB-KW"/>
</dbReference>